<dbReference type="Proteomes" id="UP000245626">
    <property type="component" value="Unassembled WGS sequence"/>
</dbReference>
<gene>
    <name evidence="1" type="ORF">IE53DRAFT_393023</name>
</gene>
<name>A0ACD0P0U6_9BASI</name>
<evidence type="ECO:0000313" key="1">
    <source>
        <dbReference type="EMBL" id="PWN51718.1"/>
    </source>
</evidence>
<protein>
    <submittedName>
        <fullName evidence="1">Uncharacterized protein</fullName>
    </submittedName>
</protein>
<reference evidence="1 2" key="1">
    <citation type="journal article" date="2018" name="Mol. Biol. Evol.">
        <title>Broad Genomic Sampling Reveals a Smut Pathogenic Ancestry of the Fungal Clade Ustilaginomycotina.</title>
        <authorList>
            <person name="Kijpornyongpan T."/>
            <person name="Mondo S.J."/>
            <person name="Barry K."/>
            <person name="Sandor L."/>
            <person name="Lee J."/>
            <person name="Lipzen A."/>
            <person name="Pangilinan J."/>
            <person name="LaButti K."/>
            <person name="Hainaut M."/>
            <person name="Henrissat B."/>
            <person name="Grigoriev I.V."/>
            <person name="Spatafora J.W."/>
            <person name="Aime M.C."/>
        </authorList>
    </citation>
    <scope>NUCLEOTIDE SEQUENCE [LARGE SCALE GENOMIC DNA]</scope>
    <source>
        <strain evidence="1 2">SA 807</strain>
    </source>
</reference>
<keyword evidence="2" id="KW-1185">Reference proteome</keyword>
<accession>A0ACD0P0U6</accession>
<sequence length="367" mass="40426">MPRKIPSQVPQTVSRLLGSGFLKTPPAWFEAVNQHPPAPTPPRHQVRRPDDDLPSYLRSAAKEKLKPLPFIARPSTTKPKTKQTSSSSSTPPSSPSSPSTSTSSSSIAHKTKPRQHQRDPKNSKKKVKALAPSLAPRPIVYAEDSIRAQFFRDHPWEAYRPKLLVEMNETVSERPQLEGEAWLMRSYGRNPSVEDFIACTLAAHKQGKLSLSQAYHNTLSAYHALRAEREHMIRYANLEARAYGADMGKTQTERGFDKEEKALATWNESLVKAMGGSGSSETLSPSSDNSATKAPRVKRQDQDFTGGERYLDGALSLSRGTLNEAETTSNLEAGSQVDKAKHEHLFNDPSDDFMGIASKKPSAAARG</sequence>
<organism evidence="1 2">
    <name type="scientific">Violaceomyces palustris</name>
    <dbReference type="NCBI Taxonomy" id="1673888"/>
    <lineage>
        <taxon>Eukaryota</taxon>
        <taxon>Fungi</taxon>
        <taxon>Dikarya</taxon>
        <taxon>Basidiomycota</taxon>
        <taxon>Ustilaginomycotina</taxon>
        <taxon>Ustilaginomycetes</taxon>
        <taxon>Violaceomycetales</taxon>
        <taxon>Violaceomycetaceae</taxon>
        <taxon>Violaceomyces</taxon>
    </lineage>
</organism>
<dbReference type="EMBL" id="KZ819822">
    <property type="protein sequence ID" value="PWN51718.1"/>
    <property type="molecule type" value="Genomic_DNA"/>
</dbReference>
<evidence type="ECO:0000313" key="2">
    <source>
        <dbReference type="Proteomes" id="UP000245626"/>
    </source>
</evidence>
<proteinExistence type="predicted"/>